<feature type="domain" description="CFEM" evidence="21">
    <location>
        <begin position="859"/>
        <end position="976"/>
    </location>
</feature>
<sequence length="1557" mass="165870">MENVPMPNLQIVIDKVQVSIRELSASNRNPDGILYRTGPRDFYNVSYSKLNEPLTFISNIVMNNINWQEFNPPAEILSGIEGFNGSRWGIPQLSTIITRSIDEAASHKKPRLLEAASQSNKTTSILTPIKNSQACSSSNVTIAGPSRPKLQTITRDKDISSIEEQQPSRVNSQLSKETNTTSDSGYITAAERHHSELSSSLPRQGYSKLAPLARFIKMLKKRKLKGKSVVAEPVGECVSCLDDFPFSDMVHVQCHDYCKDCFERLVITAMKTESMWPVKCCLNDIPHKVIVKNIKPNLAREFELKVCEREIAAGDRVYCIKPKCERWIPKNWIDKGRKCASCPSCETKVCITCKGSWHANMECPQDKDFQATVSLADERGWKQCYNCRIFIELSKGCRHMKCYCQAEWCYVCSAKWKTCRCTEFELDRLVQILQLRQKIAAIEKQLQETTIRQEEERIRKVAEEERIAIQMVEDFERRGAKELGKEAERDFQLEVVRRHREDQRVAKIASNFIEIREELNVLHHSQKSRLATRSQEEFQMLQERENGFYKLQKRHSSQYDQLDKEYKTEYSNQKLQFRDEYDQLRKEGIRAVKENTEKLEAFWKDKPNAAFNIRVAKHSYQEKCNAAFRSWESDRDIALQECTKNFESKRLSLGRDQGLEDAEFKQRMRDEWREWARNKVAEVRWFDAVIAEREYMLQTLENEQYTMATVESRRGRALIPASLLNRDDPSPVIAPAPSIPSCAIPCIASAVAAETSCGATDLACQCDPDNANLIQGVATSCVLQACGIQEALEVLVDASAECSSVLAAGNASAAPSSAAPSAIPSAAPSSAPASISAAPSSVPTTSPIGSSPPSAVPSSAVGPVPSAVPSSVPNALPNGTFVIPACADNCIQNAVESTSCGLTNLTCQCEKSNADIIQSATVYCITANCGDDGDYVAIEINRSQVDNCTALSTPYNSSSSITGSVTANGPTQISLTGNPSGISTALPPCGAPIPASSAAPTGSSPSQSDPSDAGDPTSSISPGGSSPTDPPSSFGSGPPYYGYPTQSNPIDPPGSPTSGIVSSSPTDPGSASSTNVSVDPSGGSGSIPTDPSSPTSVGSFPSGGSTPVDPGSSFSTNASVDPSGTSGSSSTIPGSFPSGSSSTPTGPSGGTDPPGTGASSSTYPPDISGASSTPPGGNGGGPSYGYGYGTYYPSSIATPTGNGGDPSDPSGSNGVSVSSSATGAASSSSQSIGAPSTSGGDSSSLSTSAGDPSSPSTTGGDPSSPSTTNGDPSSPTTSSGLNNPSSFPSGTDLSSSSSPSSSSNPPPPPPPPASGGYYGYNPASAPSSPSFTSPSIPTIPTSPTDPTSPSFRLSLLPSRYSLLTYIMRVYFNLSPPSPFISSRGLTTNSRTSACIFSISSSGLLSCSGSSSSNSHSHTGTSNNNPQDAKARYFGDDFARVWDSGYTVLQARNTLRDMQGKDLNGTLVVDFTSEYPYGSLLKLRNGEFIGNDNQARFCAQTASSIPSTYGSVNPDTSQSQTDAFLEGSPVRAYINGTQGLPADCQEVKLVIEWVDGGS</sequence>
<comment type="caution">
    <text evidence="22">The sequence shown here is derived from an EMBL/GenBank/DDBJ whole genome shotgun (WGS) entry which is preliminary data.</text>
</comment>
<evidence type="ECO:0000256" key="18">
    <source>
        <dbReference type="SAM" id="Coils"/>
    </source>
</evidence>
<feature type="disulfide bond" evidence="17">
    <location>
        <begin position="900"/>
        <end position="907"/>
    </location>
</feature>
<keyword evidence="17" id="KW-0349">Heme</keyword>
<dbReference type="GO" id="GO:0005576">
    <property type="term" value="C:extracellular region"/>
    <property type="evidence" value="ECO:0007669"/>
    <property type="project" value="UniProtKB-SubCell"/>
</dbReference>
<evidence type="ECO:0000259" key="21">
    <source>
        <dbReference type="PROSITE" id="PS52012"/>
    </source>
</evidence>
<feature type="domain" description="RING-type" evidence="20">
    <location>
        <begin position="233"/>
        <end position="425"/>
    </location>
</feature>
<evidence type="ECO:0000259" key="20">
    <source>
        <dbReference type="PROSITE" id="PS51873"/>
    </source>
</evidence>
<keyword evidence="13" id="KW-0833">Ubl conjugation pathway</keyword>
<feature type="compositionally biased region" description="Polar residues" evidence="19">
    <location>
        <begin position="1269"/>
        <end position="1293"/>
    </location>
</feature>
<feature type="compositionally biased region" description="Low complexity" evidence="19">
    <location>
        <begin position="1122"/>
        <end position="1175"/>
    </location>
</feature>
<feature type="binding site" description="axial binding residue" evidence="17">
    <location>
        <position position="761"/>
    </location>
    <ligand>
        <name>heme</name>
        <dbReference type="ChEBI" id="CHEBI:30413"/>
    </ligand>
    <ligandPart>
        <name>Fe</name>
        <dbReference type="ChEBI" id="CHEBI:18248"/>
    </ligandPart>
</feature>
<feature type="coiled-coil region" evidence="18">
    <location>
        <begin position="432"/>
        <end position="464"/>
    </location>
</feature>
<feature type="compositionally biased region" description="Polar residues" evidence="19">
    <location>
        <begin position="1086"/>
        <end position="1105"/>
    </location>
</feature>
<evidence type="ECO:0000256" key="13">
    <source>
        <dbReference type="ARBA" id="ARBA00022786"/>
    </source>
</evidence>
<organism evidence="22 23">
    <name type="scientific">Botrytis tulipae</name>
    <dbReference type="NCBI Taxonomy" id="87230"/>
    <lineage>
        <taxon>Eukaryota</taxon>
        <taxon>Fungi</taxon>
        <taxon>Dikarya</taxon>
        <taxon>Ascomycota</taxon>
        <taxon>Pezizomycotina</taxon>
        <taxon>Leotiomycetes</taxon>
        <taxon>Helotiales</taxon>
        <taxon>Sclerotiniaceae</taxon>
        <taxon>Botrytis</taxon>
    </lineage>
</organism>
<feature type="compositionally biased region" description="Gly residues" evidence="19">
    <location>
        <begin position="1176"/>
        <end position="1188"/>
    </location>
</feature>
<evidence type="ECO:0000256" key="12">
    <source>
        <dbReference type="ARBA" id="ARBA00022771"/>
    </source>
</evidence>
<dbReference type="EMBL" id="PQXH01000050">
    <property type="protein sequence ID" value="TGO14644.1"/>
    <property type="molecule type" value="Genomic_DNA"/>
</dbReference>
<dbReference type="InterPro" id="IPR008427">
    <property type="entry name" value="Extracellular_membr_CFEM_dom"/>
</dbReference>
<evidence type="ECO:0000313" key="23">
    <source>
        <dbReference type="Proteomes" id="UP000297777"/>
    </source>
</evidence>
<protein>
    <recommendedName>
        <fullName evidence="5">RBR-type E3 ubiquitin transferase</fullName>
        <ecNumber evidence="5">2.3.2.31</ecNumber>
    </recommendedName>
</protein>
<keyword evidence="7" id="KW-0472">Membrane</keyword>
<dbReference type="CDD" id="cd22584">
    <property type="entry name" value="Rcat_RBR_unk"/>
    <property type="match status" value="1"/>
</dbReference>
<keyword evidence="7" id="KW-0325">Glycoprotein</keyword>
<feature type="region of interest" description="Disordered" evidence="19">
    <location>
        <begin position="834"/>
        <end position="869"/>
    </location>
</feature>
<feature type="region of interest" description="Disordered" evidence="19">
    <location>
        <begin position="136"/>
        <end position="182"/>
    </location>
</feature>
<name>A0A4Z1EQH1_9HELO</name>
<evidence type="ECO:0000313" key="22">
    <source>
        <dbReference type="EMBL" id="TGO14644.1"/>
    </source>
</evidence>
<feature type="compositionally biased region" description="Low complexity" evidence="19">
    <location>
        <begin position="992"/>
        <end position="1045"/>
    </location>
</feature>
<evidence type="ECO:0000256" key="15">
    <source>
        <dbReference type="ARBA" id="ARBA00023157"/>
    </source>
</evidence>
<feature type="domain" description="CFEM" evidence="21">
    <location>
        <begin position="714"/>
        <end position="829"/>
    </location>
</feature>
<feature type="disulfide bond" evidence="17">
    <location>
        <begin position="757"/>
        <end position="764"/>
    </location>
</feature>
<evidence type="ECO:0000256" key="9">
    <source>
        <dbReference type="ARBA" id="ARBA00022723"/>
    </source>
</evidence>
<dbReference type="GO" id="GO:0098552">
    <property type="term" value="C:side of membrane"/>
    <property type="evidence" value="ECO:0007669"/>
    <property type="project" value="UniProtKB-KW"/>
</dbReference>
<evidence type="ECO:0000256" key="11">
    <source>
        <dbReference type="ARBA" id="ARBA00022737"/>
    </source>
</evidence>
<keyword evidence="11" id="KW-0677">Repeat</keyword>
<keyword evidence="10" id="KW-0732">Signal</keyword>
<evidence type="ECO:0000256" key="10">
    <source>
        <dbReference type="ARBA" id="ARBA00022729"/>
    </source>
</evidence>
<dbReference type="GO" id="GO:0061630">
    <property type="term" value="F:ubiquitin protein ligase activity"/>
    <property type="evidence" value="ECO:0007669"/>
    <property type="project" value="UniProtKB-EC"/>
</dbReference>
<keyword evidence="8" id="KW-0808">Transferase</keyword>
<evidence type="ECO:0000256" key="19">
    <source>
        <dbReference type="SAM" id="MobiDB-lite"/>
    </source>
</evidence>
<dbReference type="OrthoDB" id="9977870at2759"/>
<dbReference type="Proteomes" id="UP000297777">
    <property type="component" value="Unassembled WGS sequence"/>
</dbReference>
<keyword evidence="9 17" id="KW-0479">Metal-binding</keyword>
<keyword evidence="16" id="KW-0449">Lipoprotein</keyword>
<accession>A0A4Z1EQH1</accession>
<keyword evidence="6" id="KW-0964">Secreted</keyword>
<comment type="catalytic activity">
    <reaction evidence="1">
        <text>[E2 ubiquitin-conjugating enzyme]-S-ubiquitinyl-L-cysteine + [acceptor protein]-L-lysine = [E2 ubiquitin-conjugating enzyme]-L-cysteine + [acceptor protein]-N(6)-ubiquitinyl-L-lysine.</text>
        <dbReference type="EC" id="2.3.2.31"/>
    </reaction>
</comment>
<feature type="region of interest" description="Disordered" evidence="19">
    <location>
        <begin position="972"/>
        <end position="1352"/>
    </location>
</feature>
<keyword evidence="14" id="KW-0862">Zinc</keyword>
<evidence type="ECO:0000256" key="2">
    <source>
        <dbReference type="ARBA" id="ARBA00004589"/>
    </source>
</evidence>
<feature type="compositionally biased region" description="Low complexity" evidence="19">
    <location>
        <begin position="1319"/>
        <end position="1352"/>
    </location>
</feature>
<dbReference type="InterPro" id="IPR044066">
    <property type="entry name" value="TRIAD_supradom"/>
</dbReference>
<dbReference type="CDD" id="cd20335">
    <property type="entry name" value="BRcat_RBR"/>
    <property type="match status" value="1"/>
</dbReference>
<feature type="compositionally biased region" description="Low complexity" evidence="19">
    <location>
        <begin position="1294"/>
        <end position="1303"/>
    </location>
</feature>
<evidence type="ECO:0000256" key="7">
    <source>
        <dbReference type="ARBA" id="ARBA00022622"/>
    </source>
</evidence>
<evidence type="ECO:0000256" key="4">
    <source>
        <dbReference type="ARBA" id="ARBA00010031"/>
    </source>
</evidence>
<evidence type="ECO:0000256" key="17">
    <source>
        <dbReference type="PROSITE-ProRule" id="PRU01356"/>
    </source>
</evidence>
<dbReference type="Pfam" id="PF01485">
    <property type="entry name" value="IBR"/>
    <property type="match status" value="1"/>
</dbReference>
<keyword evidence="15 17" id="KW-1015">Disulfide bond</keyword>
<feature type="compositionally biased region" description="Polar residues" evidence="19">
    <location>
        <begin position="972"/>
        <end position="983"/>
    </location>
</feature>
<keyword evidence="12" id="KW-0863">Zinc-finger</keyword>
<feature type="compositionally biased region" description="Low complexity" evidence="19">
    <location>
        <begin position="1062"/>
        <end position="1074"/>
    </location>
</feature>
<dbReference type="SMART" id="SM00747">
    <property type="entry name" value="CFEM"/>
    <property type="match status" value="2"/>
</dbReference>
<keyword evidence="17" id="KW-0408">Iron</keyword>
<dbReference type="GO" id="GO:0016567">
    <property type="term" value="P:protein ubiquitination"/>
    <property type="evidence" value="ECO:0007669"/>
    <property type="project" value="InterPro"/>
</dbReference>
<comment type="similarity">
    <text evidence="4">Belongs to the RBT5 family.</text>
</comment>
<feature type="compositionally biased region" description="Pro residues" evidence="19">
    <location>
        <begin position="1304"/>
        <end position="1313"/>
    </location>
</feature>
<dbReference type="InterPro" id="IPR002867">
    <property type="entry name" value="IBR_dom"/>
</dbReference>
<gene>
    <name evidence="22" type="ORF">BTUL_0050g00390</name>
</gene>
<evidence type="ECO:0000256" key="3">
    <source>
        <dbReference type="ARBA" id="ARBA00004613"/>
    </source>
</evidence>
<feature type="compositionally biased region" description="Polar residues" evidence="19">
    <location>
        <begin position="162"/>
        <end position="182"/>
    </location>
</feature>
<evidence type="ECO:0000256" key="14">
    <source>
        <dbReference type="ARBA" id="ARBA00022833"/>
    </source>
</evidence>
<dbReference type="InterPro" id="IPR031127">
    <property type="entry name" value="E3_UB_ligase_RBR"/>
</dbReference>
<feature type="compositionally biased region" description="Low complexity" evidence="19">
    <location>
        <begin position="1189"/>
        <end position="1268"/>
    </location>
</feature>
<dbReference type="Gene3D" id="1.20.120.1750">
    <property type="match status" value="1"/>
</dbReference>
<evidence type="ECO:0000256" key="6">
    <source>
        <dbReference type="ARBA" id="ARBA00022525"/>
    </source>
</evidence>
<dbReference type="GO" id="GO:0008270">
    <property type="term" value="F:zinc ion binding"/>
    <property type="evidence" value="ECO:0007669"/>
    <property type="project" value="UniProtKB-KW"/>
</dbReference>
<reference evidence="22 23" key="1">
    <citation type="submission" date="2017-12" db="EMBL/GenBank/DDBJ databases">
        <title>Comparative genomics of Botrytis spp.</title>
        <authorList>
            <person name="Valero-Jimenez C.A."/>
            <person name="Tapia P."/>
            <person name="Veloso J."/>
            <person name="Silva-Moreno E."/>
            <person name="Staats M."/>
            <person name="Valdes J.H."/>
            <person name="Van Kan J.A.L."/>
        </authorList>
    </citation>
    <scope>NUCLEOTIDE SEQUENCE [LARGE SCALE GENOMIC DNA]</scope>
    <source>
        <strain evidence="22 23">Bt9001</strain>
    </source>
</reference>
<evidence type="ECO:0000256" key="8">
    <source>
        <dbReference type="ARBA" id="ARBA00022679"/>
    </source>
</evidence>
<keyword evidence="7" id="KW-0336">GPI-anchor</keyword>
<dbReference type="Pfam" id="PF05730">
    <property type="entry name" value="CFEM"/>
    <property type="match status" value="2"/>
</dbReference>
<evidence type="ECO:0000256" key="5">
    <source>
        <dbReference type="ARBA" id="ARBA00012251"/>
    </source>
</evidence>
<dbReference type="PROSITE" id="PS52012">
    <property type="entry name" value="CFEM"/>
    <property type="match status" value="2"/>
</dbReference>
<dbReference type="PROSITE" id="PS51873">
    <property type="entry name" value="TRIAD"/>
    <property type="match status" value="1"/>
</dbReference>
<dbReference type="EC" id="2.3.2.31" evidence="5"/>
<dbReference type="SMART" id="SM00647">
    <property type="entry name" value="IBR"/>
    <property type="match status" value="1"/>
</dbReference>
<dbReference type="PANTHER" id="PTHR11685">
    <property type="entry name" value="RBR FAMILY RING FINGER AND IBR DOMAIN-CONTAINING"/>
    <property type="match status" value="1"/>
</dbReference>
<comment type="caution">
    <text evidence="17">Lacks conserved residue(s) required for the propagation of feature annotation.</text>
</comment>
<evidence type="ECO:0000256" key="16">
    <source>
        <dbReference type="ARBA" id="ARBA00023288"/>
    </source>
</evidence>
<evidence type="ECO:0000256" key="1">
    <source>
        <dbReference type="ARBA" id="ARBA00001798"/>
    </source>
</evidence>
<proteinExistence type="inferred from homology"/>
<dbReference type="SUPFAM" id="SSF57850">
    <property type="entry name" value="RING/U-box"/>
    <property type="match status" value="2"/>
</dbReference>
<keyword evidence="18" id="KW-0175">Coiled coil</keyword>
<keyword evidence="23" id="KW-1185">Reference proteome</keyword>
<comment type="subcellular location">
    <subcellularLocation>
        <location evidence="2">Membrane</location>
        <topology evidence="2">Lipid-anchor</topology>
        <topology evidence="2">GPI-anchor</topology>
    </subcellularLocation>
    <subcellularLocation>
        <location evidence="3">Secreted</location>
    </subcellularLocation>
</comment>